<dbReference type="InterPro" id="IPR018958">
    <property type="entry name" value="Knr4/Smi1-like_dom"/>
</dbReference>
<dbReference type="RefSeq" id="WP_264507195.1">
    <property type="nucleotide sequence ID" value="NZ_JAPDFL010000001.1"/>
</dbReference>
<reference evidence="2 3" key="1">
    <citation type="submission" date="2022-10" db="EMBL/GenBank/DDBJ databases">
        <title>Pararhodobacter sp. nov., isolated from marine algae.</title>
        <authorList>
            <person name="Choi B.J."/>
            <person name="Kim J.M."/>
            <person name="Lee J.K."/>
            <person name="Choi D.G."/>
            <person name="Jeon C.O."/>
        </authorList>
    </citation>
    <scope>NUCLEOTIDE SEQUENCE [LARGE SCALE GENOMIC DNA]</scope>
    <source>
        <strain evidence="2 3">ZQ420</strain>
    </source>
</reference>
<feature type="domain" description="Knr4/Smi1-like" evidence="1">
    <location>
        <begin position="11"/>
        <end position="136"/>
    </location>
</feature>
<dbReference type="Gene3D" id="3.40.1580.10">
    <property type="entry name" value="SMI1/KNR4-like"/>
    <property type="match status" value="1"/>
</dbReference>
<dbReference type="Proteomes" id="UP001208938">
    <property type="component" value="Unassembled WGS sequence"/>
</dbReference>
<evidence type="ECO:0000313" key="2">
    <source>
        <dbReference type="EMBL" id="MCW1934396.1"/>
    </source>
</evidence>
<dbReference type="SUPFAM" id="SSF160631">
    <property type="entry name" value="SMI1/KNR4-like"/>
    <property type="match status" value="1"/>
</dbReference>
<protein>
    <submittedName>
        <fullName evidence="2">SMI1/KNR4 family protein</fullName>
    </submittedName>
</protein>
<keyword evidence="3" id="KW-1185">Reference proteome</keyword>
<accession>A0ABT3H3Q8</accession>
<comment type="caution">
    <text evidence="2">The sequence shown here is derived from an EMBL/GenBank/DDBJ whole genome shotgun (WGS) entry which is preliminary data.</text>
</comment>
<evidence type="ECO:0000259" key="1">
    <source>
        <dbReference type="SMART" id="SM00860"/>
    </source>
</evidence>
<dbReference type="InterPro" id="IPR037883">
    <property type="entry name" value="Knr4/Smi1-like_sf"/>
</dbReference>
<dbReference type="Pfam" id="PF09346">
    <property type="entry name" value="SMI1_KNR4"/>
    <property type="match status" value="1"/>
</dbReference>
<gene>
    <name evidence="2" type="ORF">OKW52_19595</name>
</gene>
<dbReference type="EMBL" id="JAPDFL010000001">
    <property type="protein sequence ID" value="MCW1934396.1"/>
    <property type="molecule type" value="Genomic_DNA"/>
</dbReference>
<organism evidence="2 3">
    <name type="scientific">Pararhodobacter zhoushanensis</name>
    <dbReference type="NCBI Taxonomy" id="2479545"/>
    <lineage>
        <taxon>Bacteria</taxon>
        <taxon>Pseudomonadati</taxon>
        <taxon>Pseudomonadota</taxon>
        <taxon>Alphaproteobacteria</taxon>
        <taxon>Rhodobacterales</taxon>
        <taxon>Paracoccaceae</taxon>
        <taxon>Pararhodobacter</taxon>
    </lineage>
</organism>
<evidence type="ECO:0000313" key="3">
    <source>
        <dbReference type="Proteomes" id="UP001208938"/>
    </source>
</evidence>
<sequence length="141" mass="15559">MTFDFKVIGHPLTSPELDAFEAGAKLRLPPQYRAFLLRNNGCLPDGMVSVAGFDVDVSEFYPLYDPRRSSRATVIHWNRDLIWFAGDSGGGEYGIAHTGACFGQVFWFDTPHSEILEPGPGDARKVAQTFDAFIASIDPMS</sequence>
<proteinExistence type="predicted"/>
<dbReference type="SMART" id="SM00860">
    <property type="entry name" value="SMI1_KNR4"/>
    <property type="match status" value="1"/>
</dbReference>
<name>A0ABT3H3Q8_9RHOB</name>